<feature type="coiled-coil region" evidence="3">
    <location>
        <begin position="670"/>
        <end position="697"/>
    </location>
</feature>
<dbReference type="RefSeq" id="WP_063720320.1">
    <property type="nucleotide sequence ID" value="NZ_CAJVUI010000002.1"/>
</dbReference>
<evidence type="ECO:0000313" key="4">
    <source>
        <dbReference type="EMBL" id="KZX12950.1"/>
    </source>
</evidence>
<dbReference type="PANTHER" id="PTHR19375">
    <property type="entry name" value="HEAT SHOCK PROTEIN 70KDA"/>
    <property type="match status" value="1"/>
</dbReference>
<dbReference type="EMBL" id="LWMU01000060">
    <property type="protein sequence ID" value="KZX12950.1"/>
    <property type="molecule type" value="Genomic_DNA"/>
</dbReference>
<dbReference type="STRING" id="66851.MBORA_09930"/>
<comment type="caution">
    <text evidence="4">The sequence shown here is derived from an EMBL/GenBank/DDBJ whole genome shotgun (WGS) entry which is preliminary data.</text>
</comment>
<keyword evidence="1" id="KW-0547">Nucleotide-binding</keyword>
<dbReference type="AlphaFoldDB" id="A0A162FP20"/>
<keyword evidence="2" id="KW-0067">ATP-binding</keyword>
<dbReference type="Pfam" id="PF00012">
    <property type="entry name" value="HSP70"/>
    <property type="match status" value="1"/>
</dbReference>
<dbReference type="PROSITE" id="PS00329">
    <property type="entry name" value="HSP70_2"/>
    <property type="match status" value="1"/>
</dbReference>
<dbReference type="SUPFAM" id="SSF100920">
    <property type="entry name" value="Heat shock protein 70kD (HSP70), peptide-binding domain"/>
    <property type="match status" value="1"/>
</dbReference>
<dbReference type="PROSITE" id="PS00297">
    <property type="entry name" value="HSP70_1"/>
    <property type="match status" value="1"/>
</dbReference>
<evidence type="ECO:0000256" key="1">
    <source>
        <dbReference type="ARBA" id="ARBA00022741"/>
    </source>
</evidence>
<sequence>MSKKLRTNTVDFGIDLGTTTSIIARVDGNDAPIIPNFTSNTNFTPSAVAIDKRGTMLVGEKAKRQALSDPKNAFSEFKLRMGIPKPYVFQDSGRELLPEELSAEVLKELKNSVFKQLNQDIDSVVITVPADFGPTKTLATNKAAKLAGFEYHPLIMEPVAAAYAYGKNASEDEEGIWLIYDLGGGTFDVSIVRLNDDEFEHVSHSGDEYLGGKLIDWDIVDNIFAKKISDDLGIFDFNRKNQKYIRAFAKLKGAAEQAKKDLSTLDYTDIFVENLLVHDNDVYDFDYILTRDELKDIMSSYIKRTINHCNKALNKASLTINDIDNIILVGGSTLSPIIRESLENEFNIPLKFDIDPVTVVAKGAAIYAGTLIKPSNDVVESDKIGIELNYSATGPRNEEFFVSGRIFSENINDFDGFYIEAINVKTETTTGKVPVESDGYFDLELMPENDLNEYSINLYGFDGSLVEIDENSPNAIIYNCQAVAGTPILPHTLGLGLFDDSLFILAKEGVELPYVSREVFKTKSDVIKGDDSTFISMPLYNGTAEVASRNTKVGELNISGSDVNKTLKSESDITVKIDIDESRLMKFDVMVPDLEQSFVFKITPDVEEASVTNVKRKYQDAKQRFNQIKEECCNNNDEVIDEYWKNIEEEDIINNIDNFINVAENDEDAAIQADKRLNDLNDILDNIEKNLNEFNQFDEIRNLRDKSRSEIQETGTPEQKAQFEKISNGIDEAIKNNDLFMAIQLRDQLINLIAQMADPIEMLKASLLFIMLNGEYKTEHLFIVEELKEKGFKAIQDEDEEMMFNVFQQLLELEQGLGNEFDGTPGIFNPGGVGRDD</sequence>
<proteinExistence type="predicted"/>
<dbReference type="Gene3D" id="3.30.420.40">
    <property type="match status" value="2"/>
</dbReference>
<dbReference type="SUPFAM" id="SSF53067">
    <property type="entry name" value="Actin-like ATPase domain"/>
    <property type="match status" value="2"/>
</dbReference>
<dbReference type="CDD" id="cd24029">
    <property type="entry name" value="ASKHA_NBD_HSP70_DnaK_HscA_HscC"/>
    <property type="match status" value="1"/>
</dbReference>
<dbReference type="OrthoDB" id="358592at2157"/>
<protein>
    <submittedName>
        <fullName evidence="4">Chaperone protein DnaK</fullName>
    </submittedName>
</protein>
<reference evidence="5" key="1">
    <citation type="journal article" date="2016" name="Genome Announc.">
        <title>Draft Genome Sequences of Methanobrevibacter curvatus DSM11111, Methanobrevibacter cuticularis DSM11139, Methanobrevibacter filiformis DSM11501, and Methanobrevibacter oralis DSM7256.</title>
        <authorList>
            <person name="Poehlein A."/>
            <person name="Seedorf H."/>
        </authorList>
    </citation>
    <scope>NUCLEOTIDE SEQUENCE [LARGE SCALE GENOMIC DNA]</scope>
    <source>
        <strain evidence="5">DSM 7256 / JCM 30027 / ZR</strain>
    </source>
</reference>
<dbReference type="Gene3D" id="3.90.640.10">
    <property type="entry name" value="Actin, Chain A, domain 4"/>
    <property type="match status" value="1"/>
</dbReference>
<accession>A0A162FP20</accession>
<evidence type="ECO:0000313" key="5">
    <source>
        <dbReference type="Proteomes" id="UP000077428"/>
    </source>
</evidence>
<dbReference type="InterPro" id="IPR043129">
    <property type="entry name" value="ATPase_NBD"/>
</dbReference>
<dbReference type="InterPro" id="IPR018181">
    <property type="entry name" value="Heat_shock_70_CS"/>
</dbReference>
<evidence type="ECO:0000256" key="3">
    <source>
        <dbReference type="SAM" id="Coils"/>
    </source>
</evidence>
<dbReference type="GO" id="GO:0140662">
    <property type="term" value="F:ATP-dependent protein folding chaperone"/>
    <property type="evidence" value="ECO:0007669"/>
    <property type="project" value="InterPro"/>
</dbReference>
<dbReference type="InterPro" id="IPR029047">
    <property type="entry name" value="HSP70_peptide-bd_sf"/>
</dbReference>
<dbReference type="Proteomes" id="UP000077428">
    <property type="component" value="Unassembled WGS sequence"/>
</dbReference>
<dbReference type="PATRIC" id="fig|66851.6.peg.1090"/>
<dbReference type="InterPro" id="IPR013126">
    <property type="entry name" value="Hsp_70_fam"/>
</dbReference>
<keyword evidence="5" id="KW-1185">Reference proteome</keyword>
<dbReference type="Gene3D" id="2.60.34.10">
    <property type="entry name" value="Substrate Binding Domain Of DNAk, Chain A, domain 1"/>
    <property type="match status" value="1"/>
</dbReference>
<evidence type="ECO:0000256" key="2">
    <source>
        <dbReference type="ARBA" id="ARBA00022840"/>
    </source>
</evidence>
<name>A0A162FP20_METOA</name>
<keyword evidence="3" id="KW-0175">Coiled coil</keyword>
<organism evidence="4 5">
    <name type="scientific">Methanobrevibacter oralis</name>
    <dbReference type="NCBI Taxonomy" id="66851"/>
    <lineage>
        <taxon>Archaea</taxon>
        <taxon>Methanobacteriati</taxon>
        <taxon>Methanobacteriota</taxon>
        <taxon>Methanomada group</taxon>
        <taxon>Methanobacteria</taxon>
        <taxon>Methanobacteriales</taxon>
        <taxon>Methanobacteriaceae</taxon>
        <taxon>Methanobrevibacter</taxon>
    </lineage>
</organism>
<dbReference type="GO" id="GO:0005524">
    <property type="term" value="F:ATP binding"/>
    <property type="evidence" value="ECO:0007669"/>
    <property type="project" value="UniProtKB-KW"/>
</dbReference>
<gene>
    <name evidence="4" type="primary">dnaK_1</name>
    <name evidence="4" type="ORF">MBORA_09930</name>
</gene>
<dbReference type="PRINTS" id="PR00301">
    <property type="entry name" value="HEATSHOCK70"/>
</dbReference>